<dbReference type="Proteomes" id="UP000007815">
    <property type="component" value="Unassembled WGS sequence"/>
</dbReference>
<organism evidence="2 3">
    <name type="scientific">Streptococcus ratti FA-1 = DSM 20564</name>
    <dbReference type="NCBI Taxonomy" id="699248"/>
    <lineage>
        <taxon>Bacteria</taxon>
        <taxon>Bacillati</taxon>
        <taxon>Bacillota</taxon>
        <taxon>Bacilli</taxon>
        <taxon>Lactobacillales</taxon>
        <taxon>Streptococcaceae</taxon>
        <taxon>Streptococcus</taxon>
    </lineage>
</organism>
<dbReference type="Pfam" id="PF13304">
    <property type="entry name" value="AAA_21"/>
    <property type="match status" value="1"/>
</dbReference>
<proteinExistence type="predicted"/>
<dbReference type="RefSeq" id="WP_003086953.1">
    <property type="nucleotide sequence ID" value="NZ_AJTZ01000004.1"/>
</dbReference>
<evidence type="ECO:0000259" key="1">
    <source>
        <dbReference type="Pfam" id="PF13304"/>
    </source>
</evidence>
<feature type="domain" description="ATPase AAA-type core" evidence="1">
    <location>
        <begin position="170"/>
        <end position="293"/>
    </location>
</feature>
<comment type="caution">
    <text evidence="2">The sequence shown here is derived from an EMBL/GenBank/DDBJ whole genome shotgun (WGS) entry which is preliminary data.</text>
</comment>
<name>A0ABN0GWF0_STRRT</name>
<dbReference type="InterPro" id="IPR003959">
    <property type="entry name" value="ATPase_AAA_core"/>
</dbReference>
<reference evidence="2 3" key="1">
    <citation type="submission" date="2009-12" db="EMBL/GenBank/DDBJ databases">
        <authorList>
            <person name="Lefebure T."/>
            <person name="Cornejo O.E."/>
            <person name="Pavinski Bitar P.D."/>
            <person name="Lang P."/>
            <person name="Stanhope M.J."/>
        </authorList>
    </citation>
    <scope>NUCLEOTIDE SEQUENCE [LARGE SCALE GENOMIC DNA]</scope>
    <source>
        <strain evidence="2 3">FA-1</strain>
    </source>
</reference>
<sequence>MVKELDFVAYRKLKAIKINFSPFVNVIAGTNGTCKSSILHLVSNSYRKVQTTADYIREPNAIKVISKINKILNPKIEGLTRGDKSYNNPAPGVPGTLYSCLYDNDYQLNFRRHNAADNKRFAIKPEYKNGKKDSLPMMPIIYLGLFRLFSFGEFSNDDLIKSVTRRLPDQIKEELQILYKNFTGYDIALEKLNAMGEIKNRAEFETDIQGVDSNTISAGEDNLFIILLSLVSLKYYFESITSNQKVESILLIDEIDATLHPAFQLKLLELCLEYSRNYKIQVIFTSHSLTLLEKCLLENDVNVVYLLDNIDYVLQMEDVDIYKIKMFLNQALENEVYIGNKIPIITEDDEAREFLQLLLGRYTEKNNNSIEKYFHLVQAKLSSSAIENLAKDKLLSRSTLRTINILDGDMQNNLNDNIITLPGSDSPEEIAFTYSKMLYEDSKYNKFWENRVLLNAGFTKTYYRDHLLSEYESNLKTLEKLQEANKSHGKKRI</sequence>
<dbReference type="SUPFAM" id="SSF52540">
    <property type="entry name" value="P-loop containing nucleoside triphosphate hydrolases"/>
    <property type="match status" value="1"/>
</dbReference>
<dbReference type="EMBL" id="AJTZ01000004">
    <property type="protein sequence ID" value="EJN94839.1"/>
    <property type="molecule type" value="Genomic_DNA"/>
</dbReference>
<dbReference type="CDD" id="cd00267">
    <property type="entry name" value="ABC_ATPase"/>
    <property type="match status" value="1"/>
</dbReference>
<evidence type="ECO:0000313" key="3">
    <source>
        <dbReference type="Proteomes" id="UP000007815"/>
    </source>
</evidence>
<dbReference type="PANTHER" id="PTHR43581:SF4">
    <property type="entry name" value="ATP_GTP PHOSPHATASE"/>
    <property type="match status" value="1"/>
</dbReference>
<keyword evidence="3" id="KW-1185">Reference proteome</keyword>
<dbReference type="PANTHER" id="PTHR43581">
    <property type="entry name" value="ATP/GTP PHOSPHATASE"/>
    <property type="match status" value="1"/>
</dbReference>
<gene>
    <name evidence="2" type="ORF">SRA_01884</name>
</gene>
<evidence type="ECO:0000313" key="2">
    <source>
        <dbReference type="EMBL" id="EJN94839.1"/>
    </source>
</evidence>
<dbReference type="InterPro" id="IPR027417">
    <property type="entry name" value="P-loop_NTPase"/>
</dbReference>
<dbReference type="Gene3D" id="3.40.50.300">
    <property type="entry name" value="P-loop containing nucleotide triphosphate hydrolases"/>
    <property type="match status" value="1"/>
</dbReference>
<accession>A0ABN0GWF0</accession>
<protein>
    <recommendedName>
        <fullName evidence="1">ATPase AAA-type core domain-containing protein</fullName>
    </recommendedName>
</protein>
<dbReference type="InterPro" id="IPR051396">
    <property type="entry name" value="Bact_Antivir_Def_Nuclease"/>
</dbReference>